<evidence type="ECO:0000313" key="1">
    <source>
        <dbReference type="EMBL" id="CAA6798339.1"/>
    </source>
</evidence>
<organism evidence="1">
    <name type="scientific">uncultured Sulfurovum sp</name>
    <dbReference type="NCBI Taxonomy" id="269237"/>
    <lineage>
        <taxon>Bacteria</taxon>
        <taxon>Pseudomonadati</taxon>
        <taxon>Campylobacterota</taxon>
        <taxon>Epsilonproteobacteria</taxon>
        <taxon>Campylobacterales</taxon>
        <taxon>Sulfurovaceae</taxon>
        <taxon>Sulfurovum</taxon>
        <taxon>environmental samples</taxon>
    </lineage>
</organism>
<name>A0A6S6S583_9BACT</name>
<accession>A0A6S6S583</accession>
<reference evidence="1" key="1">
    <citation type="submission" date="2020-01" db="EMBL/GenBank/DDBJ databases">
        <authorList>
            <person name="Meier V. D."/>
            <person name="Meier V D."/>
        </authorList>
    </citation>
    <scope>NUCLEOTIDE SEQUENCE</scope>
    <source>
        <strain evidence="1">HLG_WM_MAG_06</strain>
    </source>
</reference>
<sequence>MRKKSRIKKSFFVVIDGSEDVLYLKCLDFYEATNEVKRFLNIDSLDESIEIIYNEVS</sequence>
<proteinExistence type="predicted"/>
<gene>
    <name evidence="1" type="ORF">HELGO_WM27625</name>
</gene>
<protein>
    <submittedName>
        <fullName evidence="1">Uncharacterized protein</fullName>
    </submittedName>
</protein>
<dbReference type="AlphaFoldDB" id="A0A6S6S583"/>
<dbReference type="EMBL" id="CACVAP010000001">
    <property type="protein sequence ID" value="CAA6798339.1"/>
    <property type="molecule type" value="Genomic_DNA"/>
</dbReference>